<reference evidence="2 3" key="2">
    <citation type="submission" date="2019-08" db="EMBL/GenBank/DDBJ databases">
        <authorList>
            <person name="Henke P."/>
        </authorList>
    </citation>
    <scope>NUCLEOTIDE SEQUENCE [LARGE SCALE GENOMIC DNA]</scope>
    <source>
        <strain evidence="2">Phe10_nw2017</strain>
    </source>
</reference>
<keyword evidence="3" id="KW-1185">Reference proteome</keyword>
<reference evidence="2 3" key="1">
    <citation type="submission" date="2019-08" db="EMBL/GenBank/DDBJ databases">
        <title>100 year-old enigma solved: identification of Planctomyces bekefii, the type genus and species of the phylum Planctomycetes.</title>
        <authorList>
            <person name="Svetlana D.N."/>
            <person name="Overmann J."/>
        </authorList>
    </citation>
    <scope>NUCLEOTIDE SEQUENCE [LARGE SCALE GENOMIC DNA]</scope>
    <source>
        <strain evidence="2">Phe10_nw2017</strain>
    </source>
</reference>
<name>A0A5C6M7W2_9PLAN</name>
<accession>A0A5C6M7W2</accession>
<comment type="caution">
    <text evidence="2">The sequence shown here is derived from an EMBL/GenBank/DDBJ whole genome shotgun (WGS) entry which is preliminary data.</text>
</comment>
<dbReference type="AlphaFoldDB" id="A0A5C6M7W2"/>
<gene>
    <name evidence="2" type="ORF">E3A20_07220</name>
</gene>
<organism evidence="2 3">
    <name type="scientific">Planctomyces bekefii</name>
    <dbReference type="NCBI Taxonomy" id="1653850"/>
    <lineage>
        <taxon>Bacteria</taxon>
        <taxon>Pseudomonadati</taxon>
        <taxon>Planctomycetota</taxon>
        <taxon>Planctomycetia</taxon>
        <taxon>Planctomycetales</taxon>
        <taxon>Planctomycetaceae</taxon>
        <taxon>Planctomyces</taxon>
    </lineage>
</organism>
<evidence type="ECO:0000313" key="3">
    <source>
        <dbReference type="Proteomes" id="UP000321083"/>
    </source>
</evidence>
<sequence length="63" mass="7409">MAINRSRKQHLPTTPVFPATVTRHTRRPYNPHNPANRFPDYTLTYTPQKRKPICRIPTLLLLT</sequence>
<protein>
    <submittedName>
        <fullName evidence="2">Uncharacterized protein</fullName>
    </submittedName>
</protein>
<evidence type="ECO:0000256" key="1">
    <source>
        <dbReference type="SAM" id="MobiDB-lite"/>
    </source>
</evidence>
<dbReference type="EMBL" id="SRHE01000100">
    <property type="protein sequence ID" value="TWW10263.1"/>
    <property type="molecule type" value="Genomic_DNA"/>
</dbReference>
<dbReference type="Proteomes" id="UP000321083">
    <property type="component" value="Unassembled WGS sequence"/>
</dbReference>
<feature type="non-terminal residue" evidence="2">
    <location>
        <position position="63"/>
    </location>
</feature>
<feature type="compositionally biased region" description="Basic residues" evidence="1">
    <location>
        <begin position="1"/>
        <end position="10"/>
    </location>
</feature>
<feature type="region of interest" description="Disordered" evidence="1">
    <location>
        <begin position="1"/>
        <end position="43"/>
    </location>
</feature>
<proteinExistence type="predicted"/>
<evidence type="ECO:0000313" key="2">
    <source>
        <dbReference type="EMBL" id="TWW10263.1"/>
    </source>
</evidence>